<dbReference type="RefSeq" id="WP_066720505.1">
    <property type="nucleotide sequence ID" value="NZ_JBHSLU010000046.1"/>
</dbReference>
<dbReference type="InterPro" id="IPR018095">
    <property type="entry name" value="Thymidylate_kin_CS"/>
</dbReference>
<evidence type="ECO:0000259" key="12">
    <source>
        <dbReference type="Pfam" id="PF02223"/>
    </source>
</evidence>
<comment type="function">
    <text evidence="11">Phosphorylation of dTMP to form dTDP in both de novo and salvage pathways of dTTP synthesis.</text>
</comment>
<reference evidence="14" key="1">
    <citation type="journal article" date="2019" name="Int. J. Syst. Evol. Microbiol.">
        <title>The Global Catalogue of Microorganisms (GCM) 10K type strain sequencing project: providing services to taxonomists for standard genome sequencing and annotation.</title>
        <authorList>
            <consortium name="The Broad Institute Genomics Platform"/>
            <consortium name="The Broad Institute Genome Sequencing Center for Infectious Disease"/>
            <person name="Wu L."/>
            <person name="Ma J."/>
        </authorList>
    </citation>
    <scope>NUCLEOTIDE SEQUENCE [LARGE SCALE GENOMIC DNA]</scope>
    <source>
        <strain evidence="14">CCUG 43117</strain>
    </source>
</reference>
<dbReference type="PANTHER" id="PTHR10344:SF4">
    <property type="entry name" value="UMP-CMP KINASE 2, MITOCHONDRIAL"/>
    <property type="match status" value="1"/>
</dbReference>
<dbReference type="PROSITE" id="PS01331">
    <property type="entry name" value="THYMIDYLATE_KINASE"/>
    <property type="match status" value="1"/>
</dbReference>
<dbReference type="SUPFAM" id="SSF52540">
    <property type="entry name" value="P-loop containing nucleoside triphosphate hydrolases"/>
    <property type="match status" value="1"/>
</dbReference>
<evidence type="ECO:0000256" key="7">
    <source>
        <dbReference type="ARBA" id="ARBA00022777"/>
    </source>
</evidence>
<sequence length="220" mass="23486">MRPAAAAGRLITLEGGEGAGKSTLARALKERAEQLGLQVTLTREPGGSPKAEAIREVILSGAVKEHGPFVEALMFSAARIDHIDRLIRPALARGNWVLCDRFIDSTRAYQGALGRVDAALLAELEAVTIDGLLPDLTLILDLDPAIGLARAARRRAPDEAVDRFEGEALAFHRTLRQAYLDIAAAEPQRCVVLDGALPPAALAQAAWTAIRERLPAPQPA</sequence>
<keyword evidence="5 11" id="KW-0545">Nucleotide biosynthesis</keyword>
<dbReference type="EMBL" id="JBHSLU010000046">
    <property type="protein sequence ID" value="MFC5506625.1"/>
    <property type="molecule type" value="Genomic_DNA"/>
</dbReference>
<evidence type="ECO:0000256" key="10">
    <source>
        <dbReference type="ARBA" id="ARBA00048743"/>
    </source>
</evidence>
<accession>A0ABW0P2L8</accession>
<comment type="caution">
    <text evidence="13">The sequence shown here is derived from an EMBL/GenBank/DDBJ whole genome shotgun (WGS) entry which is preliminary data.</text>
</comment>
<keyword evidence="4 11" id="KW-0808">Transferase</keyword>
<evidence type="ECO:0000256" key="11">
    <source>
        <dbReference type="HAMAP-Rule" id="MF_00165"/>
    </source>
</evidence>
<dbReference type="Proteomes" id="UP001596060">
    <property type="component" value="Unassembled WGS sequence"/>
</dbReference>
<dbReference type="HAMAP" id="MF_00165">
    <property type="entry name" value="Thymidylate_kinase"/>
    <property type="match status" value="1"/>
</dbReference>
<evidence type="ECO:0000256" key="3">
    <source>
        <dbReference type="ARBA" id="ARBA00017144"/>
    </source>
</evidence>
<comment type="catalytic activity">
    <reaction evidence="10 11">
        <text>dTMP + ATP = dTDP + ADP</text>
        <dbReference type="Rhea" id="RHEA:13517"/>
        <dbReference type="ChEBI" id="CHEBI:30616"/>
        <dbReference type="ChEBI" id="CHEBI:58369"/>
        <dbReference type="ChEBI" id="CHEBI:63528"/>
        <dbReference type="ChEBI" id="CHEBI:456216"/>
        <dbReference type="EC" id="2.7.4.9"/>
    </reaction>
</comment>
<evidence type="ECO:0000256" key="2">
    <source>
        <dbReference type="ARBA" id="ARBA00012980"/>
    </source>
</evidence>
<evidence type="ECO:0000256" key="9">
    <source>
        <dbReference type="ARBA" id="ARBA00029962"/>
    </source>
</evidence>
<organism evidence="13 14">
    <name type="scientific">Bosea massiliensis</name>
    <dbReference type="NCBI Taxonomy" id="151419"/>
    <lineage>
        <taxon>Bacteria</taxon>
        <taxon>Pseudomonadati</taxon>
        <taxon>Pseudomonadota</taxon>
        <taxon>Alphaproteobacteria</taxon>
        <taxon>Hyphomicrobiales</taxon>
        <taxon>Boseaceae</taxon>
        <taxon>Bosea</taxon>
    </lineage>
</organism>
<dbReference type="InterPro" id="IPR018094">
    <property type="entry name" value="Thymidylate_kinase"/>
</dbReference>
<dbReference type="CDD" id="cd01672">
    <property type="entry name" value="TMPK"/>
    <property type="match status" value="1"/>
</dbReference>
<dbReference type="PANTHER" id="PTHR10344">
    <property type="entry name" value="THYMIDYLATE KINASE"/>
    <property type="match status" value="1"/>
</dbReference>
<evidence type="ECO:0000256" key="4">
    <source>
        <dbReference type="ARBA" id="ARBA00022679"/>
    </source>
</evidence>
<gene>
    <name evidence="11 13" type="primary">tmk</name>
    <name evidence="13" type="ORF">ACFPN9_15315</name>
</gene>
<keyword evidence="7 11" id="KW-0418">Kinase</keyword>
<comment type="similarity">
    <text evidence="1 11">Belongs to the thymidylate kinase family.</text>
</comment>
<evidence type="ECO:0000313" key="14">
    <source>
        <dbReference type="Proteomes" id="UP001596060"/>
    </source>
</evidence>
<dbReference type="Gene3D" id="3.40.50.300">
    <property type="entry name" value="P-loop containing nucleotide triphosphate hydrolases"/>
    <property type="match status" value="1"/>
</dbReference>
<dbReference type="Pfam" id="PF02223">
    <property type="entry name" value="Thymidylate_kin"/>
    <property type="match status" value="1"/>
</dbReference>
<dbReference type="EC" id="2.7.4.9" evidence="2 11"/>
<dbReference type="NCBIfam" id="TIGR00041">
    <property type="entry name" value="DTMP_kinase"/>
    <property type="match status" value="1"/>
</dbReference>
<evidence type="ECO:0000313" key="13">
    <source>
        <dbReference type="EMBL" id="MFC5506625.1"/>
    </source>
</evidence>
<keyword evidence="6 11" id="KW-0547">Nucleotide-binding</keyword>
<evidence type="ECO:0000256" key="1">
    <source>
        <dbReference type="ARBA" id="ARBA00009776"/>
    </source>
</evidence>
<feature type="domain" description="Thymidylate kinase-like" evidence="12">
    <location>
        <begin position="13"/>
        <end position="201"/>
    </location>
</feature>
<keyword evidence="14" id="KW-1185">Reference proteome</keyword>
<proteinExistence type="inferred from homology"/>
<dbReference type="InterPro" id="IPR039430">
    <property type="entry name" value="Thymidylate_kin-like_dom"/>
</dbReference>
<dbReference type="InterPro" id="IPR027417">
    <property type="entry name" value="P-loop_NTPase"/>
</dbReference>
<evidence type="ECO:0000256" key="6">
    <source>
        <dbReference type="ARBA" id="ARBA00022741"/>
    </source>
</evidence>
<protein>
    <recommendedName>
        <fullName evidence="3 11">Thymidylate kinase</fullName>
        <ecNumber evidence="2 11">2.7.4.9</ecNumber>
    </recommendedName>
    <alternativeName>
        <fullName evidence="9 11">dTMP kinase</fullName>
    </alternativeName>
</protein>
<feature type="binding site" evidence="11">
    <location>
        <begin position="15"/>
        <end position="22"/>
    </location>
    <ligand>
        <name>ATP</name>
        <dbReference type="ChEBI" id="CHEBI:30616"/>
    </ligand>
</feature>
<name>A0ABW0P2L8_9HYPH</name>
<evidence type="ECO:0000256" key="8">
    <source>
        <dbReference type="ARBA" id="ARBA00022840"/>
    </source>
</evidence>
<dbReference type="GO" id="GO:0004798">
    <property type="term" value="F:dTMP kinase activity"/>
    <property type="evidence" value="ECO:0007669"/>
    <property type="project" value="UniProtKB-EC"/>
</dbReference>
<keyword evidence="8 11" id="KW-0067">ATP-binding</keyword>
<evidence type="ECO:0000256" key="5">
    <source>
        <dbReference type="ARBA" id="ARBA00022727"/>
    </source>
</evidence>